<feature type="transmembrane region" description="Helical" evidence="2">
    <location>
        <begin position="367"/>
        <end position="389"/>
    </location>
</feature>
<feature type="transmembrane region" description="Helical" evidence="2">
    <location>
        <begin position="96"/>
        <end position="122"/>
    </location>
</feature>
<feature type="transmembrane region" description="Helical" evidence="2">
    <location>
        <begin position="410"/>
        <end position="431"/>
    </location>
</feature>
<reference evidence="4 5" key="1">
    <citation type="journal article" date="2017" name="Elife">
        <title>Extensive horizontal gene transfer in cheese-associated bacteria.</title>
        <authorList>
            <person name="Bonham K.S."/>
            <person name="Wolfe B.E."/>
            <person name="Dutton R.J."/>
        </authorList>
    </citation>
    <scope>NUCLEOTIDE SEQUENCE [LARGE SCALE GENOMIC DNA]</scope>
    <source>
        <strain evidence="4 5">900_6</strain>
    </source>
</reference>
<evidence type="ECO:0000256" key="2">
    <source>
        <dbReference type="SAM" id="Phobius"/>
    </source>
</evidence>
<feature type="transmembrane region" description="Helical" evidence="2">
    <location>
        <begin position="134"/>
        <end position="157"/>
    </location>
</feature>
<evidence type="ECO:0000256" key="1">
    <source>
        <dbReference type="SAM" id="MobiDB-lite"/>
    </source>
</evidence>
<evidence type="ECO:0000259" key="3">
    <source>
        <dbReference type="Pfam" id="PF07158"/>
    </source>
</evidence>
<feature type="transmembrane region" description="Helical" evidence="2">
    <location>
        <begin position="172"/>
        <end position="193"/>
    </location>
</feature>
<accession>A0A2A3ZC04</accession>
<organism evidence="4 5">
    <name type="scientific">Brevibacterium aurantiacum</name>
    <dbReference type="NCBI Taxonomy" id="273384"/>
    <lineage>
        <taxon>Bacteria</taxon>
        <taxon>Bacillati</taxon>
        <taxon>Actinomycetota</taxon>
        <taxon>Actinomycetes</taxon>
        <taxon>Micrococcales</taxon>
        <taxon>Brevibacteriaceae</taxon>
        <taxon>Brevibacterium</taxon>
    </lineage>
</organism>
<feature type="domain" description="Dicarboxylate carrier MatC N-terminal" evidence="3">
    <location>
        <begin position="1"/>
        <end position="147"/>
    </location>
</feature>
<keyword evidence="2" id="KW-0472">Membrane</keyword>
<feature type="transmembrane region" description="Helical" evidence="2">
    <location>
        <begin position="315"/>
        <end position="335"/>
    </location>
</feature>
<feature type="transmembrane region" description="Helical" evidence="2">
    <location>
        <begin position="265"/>
        <end position="282"/>
    </location>
</feature>
<gene>
    <name evidence="4" type="ORF">CIK62_13780</name>
</gene>
<comment type="caution">
    <text evidence="4">The sequence shown here is derived from an EMBL/GenBank/DDBJ whole genome shotgun (WGS) entry which is preliminary data.</text>
</comment>
<feature type="transmembrane region" description="Helical" evidence="2">
    <location>
        <begin position="243"/>
        <end position="259"/>
    </location>
</feature>
<protein>
    <recommendedName>
        <fullName evidence="3">Dicarboxylate carrier MatC N-terminal domain-containing protein</fullName>
    </recommendedName>
</protein>
<dbReference type="InterPro" id="IPR009827">
    <property type="entry name" value="MatC_N"/>
</dbReference>
<feature type="region of interest" description="Disordered" evidence="1">
    <location>
        <begin position="205"/>
        <end position="231"/>
    </location>
</feature>
<feature type="compositionally biased region" description="Low complexity" evidence="1">
    <location>
        <begin position="208"/>
        <end position="224"/>
    </location>
</feature>
<dbReference type="EMBL" id="NRGO01000016">
    <property type="protein sequence ID" value="PCC49170.1"/>
    <property type="molecule type" value="Genomic_DNA"/>
</dbReference>
<dbReference type="Proteomes" id="UP000217720">
    <property type="component" value="Unassembled WGS sequence"/>
</dbReference>
<name>A0A2A3ZC04_BREAU</name>
<dbReference type="Pfam" id="PF07158">
    <property type="entry name" value="MatC_N"/>
    <property type="match status" value="1"/>
</dbReference>
<evidence type="ECO:0000313" key="5">
    <source>
        <dbReference type="Proteomes" id="UP000217720"/>
    </source>
</evidence>
<dbReference type="AlphaFoldDB" id="A0A2A3ZC04"/>
<evidence type="ECO:0000313" key="4">
    <source>
        <dbReference type="EMBL" id="PCC49170.1"/>
    </source>
</evidence>
<proteinExistence type="predicted"/>
<dbReference type="RefSeq" id="WP_096160879.1">
    <property type="nucleotide sequence ID" value="NZ_NRGO01000016.1"/>
</dbReference>
<feature type="transmembrane region" description="Helical" evidence="2">
    <location>
        <begin position="23"/>
        <end position="41"/>
    </location>
</feature>
<feature type="transmembrane region" description="Helical" evidence="2">
    <location>
        <begin position="342"/>
        <end position="361"/>
    </location>
</feature>
<sequence>MSAELICVIVLGLMFVIGTWRDINMGLLGFVAAAGVGGLVLHQAPEEFLAGFPVDLFLTLVGLTYLFGFAQNNGVIEVIVHWCVRLVGGRTSLMPWIFFALTAILIALGALFAVAIIAPLALSFARKHRINQFMVGLLVVHGALAGAFSPISVYGIFINDYLAKNGLAPTPMSLFLAPLIFNLVFALVVYFVLHRRPGLRAEADDALSVDSGSPDSGSPGTQSPETGTSAVETGTIRLTRSQVPTLIGLIAMALSVLIFSWDVGIVTITIAIVLTFINPAAGKAAMTKVSWSVVILITGVLTYISVLQAAGTVEWVSAGISAIGIPLLAALLLFYMSGLISALASSLAIIGVVIALAVPFLESGDVHVGGFVAALAIAATIVDISPFSTNGAMLLANVHSTIRDRYYKQMIGYSGLMCLIGPGLAWVVAAVPTMLTT</sequence>
<keyword evidence="2" id="KW-0812">Transmembrane</keyword>
<feature type="transmembrane region" description="Helical" evidence="2">
    <location>
        <begin position="289"/>
        <end position="309"/>
    </location>
</feature>
<keyword evidence="2" id="KW-1133">Transmembrane helix</keyword>
<feature type="transmembrane region" description="Helical" evidence="2">
    <location>
        <begin position="48"/>
        <end position="67"/>
    </location>
</feature>